<dbReference type="AlphaFoldDB" id="A0A8B8K3G6"/>
<keyword evidence="1" id="KW-0540">Nuclease</keyword>
<dbReference type="InterPro" id="IPR036397">
    <property type="entry name" value="RNaseH_sf"/>
</dbReference>
<dbReference type="GO" id="GO:0005634">
    <property type="term" value="C:nucleus"/>
    <property type="evidence" value="ECO:0007669"/>
    <property type="project" value="TreeGrafter"/>
</dbReference>
<evidence type="ECO:0000313" key="5">
    <source>
        <dbReference type="RefSeq" id="XP_027338270.1"/>
    </source>
</evidence>
<accession>A0A8B8K3G6</accession>
<proteinExistence type="predicted"/>
<keyword evidence="2" id="KW-0378">Hydrolase</keyword>
<dbReference type="Gene3D" id="3.30.420.10">
    <property type="entry name" value="Ribonuclease H-like superfamily/Ribonuclease H"/>
    <property type="match status" value="1"/>
</dbReference>
<dbReference type="GO" id="GO:0003676">
    <property type="term" value="F:nucleic acid binding"/>
    <property type="evidence" value="ECO:0007669"/>
    <property type="project" value="InterPro"/>
</dbReference>
<dbReference type="GO" id="GO:0006139">
    <property type="term" value="P:nucleobase-containing compound metabolic process"/>
    <property type="evidence" value="ECO:0007669"/>
    <property type="project" value="InterPro"/>
</dbReference>
<reference evidence="4" key="1">
    <citation type="journal article" date="2019" name="Toxins">
        <title>Detection of Abrin-Like and Prepropulchellin-Like Toxin Genes and Transcripts Using Whole Genome Sequencing and Full-Length Transcript Sequencing of Abrus precatorius.</title>
        <authorList>
            <person name="Hovde B.T."/>
            <person name="Daligault H.E."/>
            <person name="Hanschen E.R."/>
            <person name="Kunde Y.A."/>
            <person name="Johnson M.B."/>
            <person name="Starkenburg S.R."/>
            <person name="Johnson S.L."/>
        </authorList>
    </citation>
    <scope>NUCLEOTIDE SEQUENCE [LARGE SCALE GENOMIC DNA]</scope>
</reference>
<reference evidence="5" key="2">
    <citation type="submission" date="2025-08" db="UniProtKB">
        <authorList>
            <consortium name="RefSeq"/>
        </authorList>
    </citation>
    <scope>IDENTIFICATION</scope>
    <source>
        <tissue evidence="5">Young leaves</tissue>
    </source>
</reference>
<dbReference type="InterPro" id="IPR002562">
    <property type="entry name" value="3'-5'_exonuclease_dom"/>
</dbReference>
<dbReference type="GO" id="GO:0008408">
    <property type="term" value="F:3'-5' exonuclease activity"/>
    <property type="evidence" value="ECO:0007669"/>
    <property type="project" value="InterPro"/>
</dbReference>
<keyword evidence="5" id="KW-0269">Exonuclease</keyword>
<dbReference type="PANTHER" id="PTHR13620:SF59">
    <property type="entry name" value="POLYNUCLEOTIDYL TRANSFERASE, RIBONUCLEASE H-LIKE SUPERFAMILY PROTEIN"/>
    <property type="match status" value="1"/>
</dbReference>
<name>A0A8B8K3G6_ABRPR</name>
<dbReference type="RefSeq" id="XP_027338270.1">
    <property type="nucleotide sequence ID" value="XM_027482469.1"/>
</dbReference>
<gene>
    <name evidence="5" type="primary">LOC113852231</name>
</gene>
<dbReference type="GO" id="GO:0005737">
    <property type="term" value="C:cytoplasm"/>
    <property type="evidence" value="ECO:0007669"/>
    <property type="project" value="TreeGrafter"/>
</dbReference>
<dbReference type="InterPro" id="IPR051132">
    <property type="entry name" value="3-5_Exonuclease_domain"/>
</dbReference>
<dbReference type="InterPro" id="IPR012337">
    <property type="entry name" value="RNaseH-like_sf"/>
</dbReference>
<evidence type="ECO:0000256" key="2">
    <source>
        <dbReference type="ARBA" id="ARBA00022801"/>
    </source>
</evidence>
<dbReference type="OrthoDB" id="10261556at2759"/>
<dbReference type="GeneID" id="113852231"/>
<dbReference type="Pfam" id="PF01612">
    <property type="entry name" value="DNA_pol_A_exo1"/>
    <property type="match status" value="1"/>
</dbReference>
<sequence length="212" mass="24467">MATIIDRDYRFNHVIYTVDLDGTNISVTVTATASVVRRWLSSTLYFRRHYVYFNQLVVGLGVQWTPGGADPPPDTLQLCIGRRCLIFQIAHADSVPKILRTLLQHPYHTFVGFWNHSDRRKLAISKHCLDMLKDPLDLRLYAETEDDEDLTRASVEEIAEKCLGFEVEQRREISTSYWYEQCLSDDQVVYAAVDAYCAFLLGRNIRAWEVNG</sequence>
<dbReference type="CDD" id="cd06141">
    <property type="entry name" value="WRN_exo"/>
    <property type="match status" value="1"/>
</dbReference>
<evidence type="ECO:0000313" key="4">
    <source>
        <dbReference type="Proteomes" id="UP000694853"/>
    </source>
</evidence>
<dbReference type="KEGG" id="aprc:113852231"/>
<dbReference type="SUPFAM" id="SSF53098">
    <property type="entry name" value="Ribonuclease H-like"/>
    <property type="match status" value="1"/>
</dbReference>
<dbReference type="Proteomes" id="UP000694853">
    <property type="component" value="Unplaced"/>
</dbReference>
<dbReference type="PANTHER" id="PTHR13620">
    <property type="entry name" value="3-5 EXONUCLEASE"/>
    <property type="match status" value="1"/>
</dbReference>
<protein>
    <submittedName>
        <fullName evidence="5">Exonuclease mut-7 homolog</fullName>
    </submittedName>
</protein>
<evidence type="ECO:0000259" key="3">
    <source>
        <dbReference type="Pfam" id="PF01612"/>
    </source>
</evidence>
<feature type="domain" description="3'-5' exonuclease" evidence="3">
    <location>
        <begin position="83"/>
        <end position="201"/>
    </location>
</feature>
<organism evidence="4 5">
    <name type="scientific">Abrus precatorius</name>
    <name type="common">Indian licorice</name>
    <name type="synonym">Glycine abrus</name>
    <dbReference type="NCBI Taxonomy" id="3816"/>
    <lineage>
        <taxon>Eukaryota</taxon>
        <taxon>Viridiplantae</taxon>
        <taxon>Streptophyta</taxon>
        <taxon>Embryophyta</taxon>
        <taxon>Tracheophyta</taxon>
        <taxon>Spermatophyta</taxon>
        <taxon>Magnoliopsida</taxon>
        <taxon>eudicotyledons</taxon>
        <taxon>Gunneridae</taxon>
        <taxon>Pentapetalae</taxon>
        <taxon>rosids</taxon>
        <taxon>fabids</taxon>
        <taxon>Fabales</taxon>
        <taxon>Fabaceae</taxon>
        <taxon>Papilionoideae</taxon>
        <taxon>50 kb inversion clade</taxon>
        <taxon>NPAAA clade</taxon>
        <taxon>indigoferoid/millettioid clade</taxon>
        <taxon>Abreae</taxon>
        <taxon>Abrus</taxon>
    </lineage>
</organism>
<evidence type="ECO:0000256" key="1">
    <source>
        <dbReference type="ARBA" id="ARBA00022722"/>
    </source>
</evidence>
<keyword evidence="4" id="KW-1185">Reference proteome</keyword>